<keyword evidence="6" id="KW-0998">Cell outer membrane</keyword>
<keyword evidence="5" id="KW-0472">Membrane</keyword>
<dbReference type="InterPro" id="IPR045584">
    <property type="entry name" value="Pilin-like"/>
</dbReference>
<evidence type="ECO:0000256" key="4">
    <source>
        <dbReference type="ARBA" id="ARBA00022729"/>
    </source>
</evidence>
<evidence type="ECO:0000256" key="2">
    <source>
        <dbReference type="ARBA" id="ARBA00022452"/>
    </source>
</evidence>
<protein>
    <recommendedName>
        <fullName evidence="7">Trimeric autotransporter adhesin YadA-like C-terminal membrane anchor domain-containing protein</fullName>
    </recommendedName>
</protein>
<keyword evidence="3" id="KW-0812">Transmembrane</keyword>
<evidence type="ECO:0000256" key="5">
    <source>
        <dbReference type="ARBA" id="ARBA00023136"/>
    </source>
</evidence>
<comment type="subcellular location">
    <subcellularLocation>
        <location evidence="1">Cell outer membrane</location>
    </subcellularLocation>
</comment>
<evidence type="ECO:0000313" key="8">
    <source>
        <dbReference type="EMBL" id="AUE23027.1"/>
    </source>
</evidence>
<proteinExistence type="predicted"/>
<dbReference type="SUPFAM" id="SSF54523">
    <property type="entry name" value="Pili subunits"/>
    <property type="match status" value="1"/>
</dbReference>
<accession>A0A2H4YFT7</accession>
<keyword evidence="4" id="KW-0732">Signal</keyword>
<gene>
    <name evidence="8" type="ORF">Cf1_00160</name>
</gene>
<evidence type="ECO:0000259" key="7">
    <source>
        <dbReference type="Pfam" id="PF03895"/>
    </source>
</evidence>
<keyword evidence="2" id="KW-1134">Transmembrane beta strand</keyword>
<keyword evidence="9" id="KW-1185">Reference proteome</keyword>
<sequence>MIKRTIAVIAIALSSMTAHAMFEISPEAIEAAEKAEKIRNSDEYKLTTHDVYTRTDDRIQKAEQKAAAGIAGVAAMTNIPTVPGHEVSLGVAFGGYDGEKALAAGLNFTPNDAPTSFKVSIAATSEEVVYGGGLGFGF</sequence>
<dbReference type="EMBL" id="MG250484">
    <property type="protein sequence ID" value="AUE23027.1"/>
    <property type="molecule type" value="Genomic_DNA"/>
</dbReference>
<evidence type="ECO:0000313" key="9">
    <source>
        <dbReference type="Proteomes" id="UP000240395"/>
    </source>
</evidence>
<name>A0A2H4YFT7_9CAUD</name>
<dbReference type="Pfam" id="PF03895">
    <property type="entry name" value="YadA_anchor"/>
    <property type="match status" value="1"/>
</dbReference>
<dbReference type="InterPro" id="IPR005594">
    <property type="entry name" value="YadA_C"/>
</dbReference>
<evidence type="ECO:0000256" key="1">
    <source>
        <dbReference type="ARBA" id="ARBA00004442"/>
    </source>
</evidence>
<organism evidence="8 9">
    <name type="scientific">Citrobacter phage CF1 ERZ-2017</name>
    <dbReference type="NCBI Taxonomy" id="2267236"/>
    <lineage>
        <taxon>Viruses</taxon>
        <taxon>Duplodnaviria</taxon>
        <taxon>Heunggongvirae</taxon>
        <taxon>Uroviricota</taxon>
        <taxon>Caudoviricetes</taxon>
        <taxon>Pantevenvirales</taxon>
        <taxon>Straboviridae</taxon>
        <taxon>Tevenvirinae</taxon>
        <taxon>Moonvirus</taxon>
        <taxon>Moonvirus cf1</taxon>
    </lineage>
</organism>
<feature type="domain" description="Trimeric autotransporter adhesin YadA-like C-terminal membrane anchor" evidence="7">
    <location>
        <begin position="84"/>
        <end position="138"/>
    </location>
</feature>
<evidence type="ECO:0000256" key="3">
    <source>
        <dbReference type="ARBA" id="ARBA00022692"/>
    </source>
</evidence>
<evidence type="ECO:0000256" key="6">
    <source>
        <dbReference type="ARBA" id="ARBA00023237"/>
    </source>
</evidence>
<dbReference type="Gene3D" id="3.30.1300.30">
    <property type="entry name" value="GSPII I/J protein-like"/>
    <property type="match status" value="1"/>
</dbReference>
<dbReference type="Proteomes" id="UP000240395">
    <property type="component" value="Segment"/>
</dbReference>
<reference evidence="8 9" key="1">
    <citation type="submission" date="2017-10" db="EMBL/GenBank/DDBJ databases">
        <title>Antibacterial composition for extension of chilled fish shelf life and decreasing of risk of food-borne infections, bacteriophage strains for its preparation.</title>
        <authorList>
            <person name="Zulkarneev E.R."/>
            <person name="Aleshkin A.V."/>
            <person name="Rubalsky O.V."/>
            <person name="Kiseleva I.A."/>
            <person name="Rubalskii E.O."/>
            <person name="Lebedev S.N."/>
        </authorList>
    </citation>
    <scope>NUCLEOTIDE SEQUENCE [LARGE SCALE GENOMIC DNA]</scope>
</reference>